<proteinExistence type="predicted"/>
<feature type="domain" description="GIY-YIG" evidence="1">
    <location>
        <begin position="31"/>
        <end position="111"/>
    </location>
</feature>
<dbReference type="Proteomes" id="UP000053097">
    <property type="component" value="Unassembled WGS sequence"/>
</dbReference>
<gene>
    <name evidence="2" type="ORF">X777_09144</name>
</gene>
<dbReference type="AlphaFoldDB" id="A0A026W7W0"/>
<evidence type="ECO:0000259" key="1">
    <source>
        <dbReference type="PROSITE" id="PS50164"/>
    </source>
</evidence>
<dbReference type="EMBL" id="KK107349">
    <property type="protein sequence ID" value="EZA52135.1"/>
    <property type="molecule type" value="Genomic_DNA"/>
</dbReference>
<dbReference type="PROSITE" id="PS50164">
    <property type="entry name" value="GIY_YIG"/>
    <property type="match status" value="1"/>
</dbReference>
<keyword evidence="3" id="KW-1185">Reference proteome</keyword>
<reference evidence="2 3" key="1">
    <citation type="journal article" date="2014" name="Curr. Biol.">
        <title>The genome of the clonal raider ant Cerapachys biroi.</title>
        <authorList>
            <person name="Oxley P.R."/>
            <person name="Ji L."/>
            <person name="Fetter-Pruneda I."/>
            <person name="McKenzie S.K."/>
            <person name="Li C."/>
            <person name="Hu H."/>
            <person name="Zhang G."/>
            <person name="Kronauer D.J."/>
        </authorList>
    </citation>
    <scope>NUCLEOTIDE SEQUENCE [LARGE SCALE GENOMIC DNA]</scope>
</reference>
<accession>A0A026W7W0</accession>
<dbReference type="InterPro" id="IPR035901">
    <property type="entry name" value="GIY-YIG_endonuc_sf"/>
</dbReference>
<dbReference type="OrthoDB" id="10057701at2759"/>
<dbReference type="SUPFAM" id="SSF82771">
    <property type="entry name" value="GIY-YIG endonuclease"/>
    <property type="match status" value="1"/>
</dbReference>
<dbReference type="CDD" id="cd10442">
    <property type="entry name" value="GIY-YIG_PLEs"/>
    <property type="match status" value="1"/>
</dbReference>
<dbReference type="InterPro" id="IPR000305">
    <property type="entry name" value="GIY-YIG_endonuc"/>
</dbReference>
<name>A0A026W7W0_OOCBI</name>
<sequence>RQFGVNVAYKCMNALSKFIIVKKDPMDRMTHCNVVYKISSCDCEASYVGQTKRRLRTRISEHRKDINKKSGSPSVISKHRLELGYDFDWNDVRILDEEGSLKRRLVSEMINYKKRQLHLLNLQNDTELLSEDYLPILNKLTLT</sequence>
<organism evidence="2 3">
    <name type="scientific">Ooceraea biroi</name>
    <name type="common">Clonal raider ant</name>
    <name type="synonym">Cerapachys biroi</name>
    <dbReference type="NCBI Taxonomy" id="2015173"/>
    <lineage>
        <taxon>Eukaryota</taxon>
        <taxon>Metazoa</taxon>
        <taxon>Ecdysozoa</taxon>
        <taxon>Arthropoda</taxon>
        <taxon>Hexapoda</taxon>
        <taxon>Insecta</taxon>
        <taxon>Pterygota</taxon>
        <taxon>Neoptera</taxon>
        <taxon>Endopterygota</taxon>
        <taxon>Hymenoptera</taxon>
        <taxon>Apocrita</taxon>
        <taxon>Aculeata</taxon>
        <taxon>Formicoidea</taxon>
        <taxon>Formicidae</taxon>
        <taxon>Dorylinae</taxon>
        <taxon>Ooceraea</taxon>
    </lineage>
</organism>
<dbReference type="OMA" id="SSCDCEA"/>
<protein>
    <recommendedName>
        <fullName evidence="1">GIY-YIG domain-containing protein</fullName>
    </recommendedName>
</protein>
<evidence type="ECO:0000313" key="3">
    <source>
        <dbReference type="Proteomes" id="UP000053097"/>
    </source>
</evidence>
<dbReference type="Gene3D" id="3.40.1440.10">
    <property type="entry name" value="GIY-YIG endonuclease"/>
    <property type="match status" value="1"/>
</dbReference>
<evidence type="ECO:0000313" key="2">
    <source>
        <dbReference type="EMBL" id="EZA52135.1"/>
    </source>
</evidence>
<feature type="non-terminal residue" evidence="2">
    <location>
        <position position="1"/>
    </location>
</feature>